<dbReference type="AlphaFoldDB" id="A0A024GS92"/>
<accession>A0A024GS92</accession>
<reference evidence="1 2" key="1">
    <citation type="submission" date="2012-05" db="EMBL/GenBank/DDBJ databases">
        <title>Recombination and specialization in a pathogen metapopulation.</title>
        <authorList>
            <person name="Gardiner A."/>
            <person name="Kemen E."/>
            <person name="Schultz-Larsen T."/>
            <person name="MacLean D."/>
            <person name="Van Oosterhout C."/>
            <person name="Jones J.D.G."/>
        </authorList>
    </citation>
    <scope>NUCLEOTIDE SEQUENCE [LARGE SCALE GENOMIC DNA]</scope>
    <source>
        <strain evidence="1 2">Ac Nc2</strain>
    </source>
</reference>
<keyword evidence="2" id="KW-1185">Reference proteome</keyword>
<dbReference type="InParanoid" id="A0A024GS92"/>
<dbReference type="Proteomes" id="UP000053237">
    <property type="component" value="Unassembled WGS sequence"/>
</dbReference>
<proteinExistence type="predicted"/>
<dbReference type="EMBL" id="CAIX01000340">
    <property type="protein sequence ID" value="CCI49788.1"/>
    <property type="molecule type" value="Genomic_DNA"/>
</dbReference>
<protein>
    <submittedName>
        <fullName evidence="1">Uncharacterized protein</fullName>
    </submittedName>
</protein>
<name>A0A024GS92_9STRA</name>
<evidence type="ECO:0000313" key="1">
    <source>
        <dbReference type="EMBL" id="CCI49788.1"/>
    </source>
</evidence>
<organism evidence="1 2">
    <name type="scientific">Albugo candida</name>
    <dbReference type="NCBI Taxonomy" id="65357"/>
    <lineage>
        <taxon>Eukaryota</taxon>
        <taxon>Sar</taxon>
        <taxon>Stramenopiles</taxon>
        <taxon>Oomycota</taxon>
        <taxon>Peronosporomycetes</taxon>
        <taxon>Albuginales</taxon>
        <taxon>Albuginaceae</taxon>
        <taxon>Albugo</taxon>
    </lineage>
</organism>
<evidence type="ECO:0000313" key="2">
    <source>
        <dbReference type="Proteomes" id="UP000053237"/>
    </source>
</evidence>
<gene>
    <name evidence="1" type="ORF">BN9_112070</name>
</gene>
<sequence length="100" mass="11517">MWSRNRSQCTQHIDWSALLKFQMILVTENSNGRSKTDAGWTTYETRKQGRMIKACFCSIDIHIASTRAVYMLQNDTSNEIVVARTESCLLQLSAVFFKSF</sequence>
<comment type="caution">
    <text evidence="1">The sequence shown here is derived from an EMBL/GenBank/DDBJ whole genome shotgun (WGS) entry which is preliminary data.</text>
</comment>